<dbReference type="RefSeq" id="WP_163700283.1">
    <property type="nucleotide sequence ID" value="NZ_QXHD01000004.1"/>
</dbReference>
<dbReference type="AlphaFoldDB" id="A0A6M0RP42"/>
<name>A0A6M0RP42_9CYAN</name>
<dbReference type="Pfam" id="PF23161">
    <property type="entry name" value="HTH_RNase_II"/>
    <property type="match status" value="1"/>
</dbReference>
<dbReference type="Pfam" id="PF23163">
    <property type="entry name" value="CSD_RNase_II"/>
    <property type="match status" value="1"/>
</dbReference>
<dbReference type="InterPro" id="IPR056404">
    <property type="entry name" value="HTH_RNase_II"/>
</dbReference>
<dbReference type="SMART" id="SM00955">
    <property type="entry name" value="RNB"/>
    <property type="match status" value="1"/>
</dbReference>
<organism evidence="2 3">
    <name type="scientific">Adonisia turfae CCMR0081</name>
    <dbReference type="NCBI Taxonomy" id="2292702"/>
    <lineage>
        <taxon>Bacteria</taxon>
        <taxon>Bacillati</taxon>
        <taxon>Cyanobacteriota</taxon>
        <taxon>Adonisia</taxon>
        <taxon>Adonisia turfae</taxon>
    </lineage>
</organism>
<keyword evidence="3" id="KW-1185">Reference proteome</keyword>
<dbReference type="EMBL" id="QXHD01000004">
    <property type="protein sequence ID" value="NEZ58038.1"/>
    <property type="molecule type" value="Genomic_DNA"/>
</dbReference>
<dbReference type="GO" id="GO:0000932">
    <property type="term" value="C:P-body"/>
    <property type="evidence" value="ECO:0007669"/>
    <property type="project" value="TreeGrafter"/>
</dbReference>
<dbReference type="InterPro" id="IPR012340">
    <property type="entry name" value="NA-bd_OB-fold"/>
</dbReference>
<dbReference type="Pfam" id="PF25255">
    <property type="entry name" value="WHD_RNase_II"/>
    <property type="match status" value="1"/>
</dbReference>
<proteinExistence type="predicted"/>
<dbReference type="InterPro" id="IPR056403">
    <property type="entry name" value="RNase_II_barrel"/>
</dbReference>
<evidence type="ECO:0000259" key="1">
    <source>
        <dbReference type="SMART" id="SM00955"/>
    </source>
</evidence>
<dbReference type="GO" id="GO:0003723">
    <property type="term" value="F:RNA binding"/>
    <property type="evidence" value="ECO:0007669"/>
    <property type="project" value="InterPro"/>
</dbReference>
<dbReference type="PANTHER" id="PTHR23355">
    <property type="entry name" value="RIBONUCLEASE"/>
    <property type="match status" value="1"/>
</dbReference>
<reference evidence="2 3" key="1">
    <citation type="journal article" date="2020" name="Microb. Ecol.">
        <title>Ecogenomics of the Marine Benthic Filamentous Cyanobacterium Adonisia.</title>
        <authorList>
            <person name="Walter J.M."/>
            <person name="Coutinho F.H."/>
            <person name="Leomil L."/>
            <person name="Hargreaves P.I."/>
            <person name="Campeao M.E."/>
            <person name="Vieira V.V."/>
            <person name="Silva B.S."/>
            <person name="Fistarol G.O."/>
            <person name="Salomon P.S."/>
            <person name="Sawabe T."/>
            <person name="Mino S."/>
            <person name="Hosokawa M."/>
            <person name="Miyashita H."/>
            <person name="Maruyama F."/>
            <person name="van Verk M.C."/>
            <person name="Dutilh B.E."/>
            <person name="Thompson C.C."/>
            <person name="Thompson F.L."/>
        </authorList>
    </citation>
    <scope>NUCLEOTIDE SEQUENCE [LARGE SCALE GENOMIC DNA]</scope>
    <source>
        <strain evidence="2 3">CCMR0081</strain>
    </source>
</reference>
<comment type="caution">
    <text evidence="2">The sequence shown here is derived from an EMBL/GenBank/DDBJ whole genome shotgun (WGS) entry which is preliminary data.</text>
</comment>
<dbReference type="Pfam" id="PF00773">
    <property type="entry name" value="RNB"/>
    <property type="match status" value="1"/>
</dbReference>
<evidence type="ECO:0000313" key="3">
    <source>
        <dbReference type="Proteomes" id="UP000481033"/>
    </source>
</evidence>
<dbReference type="InterPro" id="IPR001900">
    <property type="entry name" value="RNase_II/R"/>
</dbReference>
<dbReference type="PANTHER" id="PTHR23355:SF42">
    <property type="entry name" value="RIBONUCLEASE II, CHLOROPLASTIC_MITOCHONDRIAL"/>
    <property type="match status" value="1"/>
</dbReference>
<sequence>MEKGALIEFKVQGNPRLGVADRPEGKKNWVVIDGNGQSHVLHPRQITYIVVENGDYEPSDIAAFMAEAEPNIEPDSLEVAWEFLQEAGEATDPASLALLLFSEQSPPLRYAAYCLLSSDKVFFKRKGDRYEPRSVKQVDEVRHQQAREVARKLEWEGFLSRSKQALGIRQSEGADQQDSLSSIEWEKTDRQRLDLLERYATLGEDCSQKVAAQEVLTALDYKTAAEDAFQLLVDLGLWSPHENLALRRSQIPIQIPDEVSAMVQKRIDNPPPDADADRLDLTHLKVYTIDDESTREIDDGLSLESVGDGRKRIWVHIADPTRWLLPGDDIDLEARRRCTTVYLPTGMIPMFPEALATGPMSLRQGEICCALSFGIVLDEAGAVEEYAIKASRIKPTYRLTYDDVDEMLELGLKAEPELNEIAESAKRRRQWRKSQGAISINMPESSIKVIDEEITIDVLENSQSRQTVAEMMILAGEVAARYGEAHALAIPFRSQPEPELPSDNELLQLPSGWVRDSAIRRCMPRSEMGISPARHATLGLDYYSQVTSPIRRYTDLLVHFQLKAHLRGETLPFSPAEMTELTQGVSTAAYEAVTVERQTKRYWALEFLRREGKHAWSVMLLRWLREHESLGLVIIEDLGLELAMRFESMPALGERFDVRVVHANPRQDFIRLEVVPDEVLTGEAVA</sequence>
<dbReference type="Proteomes" id="UP000481033">
    <property type="component" value="Unassembled WGS sequence"/>
</dbReference>
<accession>A0A6M0RP42</accession>
<dbReference type="GO" id="GO:0006402">
    <property type="term" value="P:mRNA catabolic process"/>
    <property type="evidence" value="ECO:0007669"/>
    <property type="project" value="TreeGrafter"/>
</dbReference>
<feature type="domain" description="RNB" evidence="1">
    <location>
        <begin position="278"/>
        <end position="568"/>
    </location>
</feature>
<dbReference type="InterPro" id="IPR057324">
    <property type="entry name" value="WH_RNase_II"/>
</dbReference>
<gene>
    <name evidence="2" type="ORF">DXZ20_20795</name>
</gene>
<dbReference type="SUPFAM" id="SSF50249">
    <property type="entry name" value="Nucleic acid-binding proteins"/>
    <property type="match status" value="1"/>
</dbReference>
<dbReference type="InterPro" id="IPR050180">
    <property type="entry name" value="RNR_Ribonuclease"/>
</dbReference>
<protein>
    <submittedName>
        <fullName evidence="2">RNB domain-containing ribonuclease</fullName>
    </submittedName>
</protein>
<dbReference type="GO" id="GO:0000175">
    <property type="term" value="F:3'-5'-RNA exonuclease activity"/>
    <property type="evidence" value="ECO:0007669"/>
    <property type="project" value="TreeGrafter"/>
</dbReference>
<evidence type="ECO:0000313" key="2">
    <source>
        <dbReference type="EMBL" id="NEZ58038.1"/>
    </source>
</evidence>